<dbReference type="GeneID" id="7447953"/>
<reference evidence="2 3" key="2">
    <citation type="journal article" date="2008" name="Nature">
        <title>The Phaeodactylum genome reveals the evolutionary history of diatom genomes.</title>
        <authorList>
            <person name="Bowler C."/>
            <person name="Allen A.E."/>
            <person name="Badger J.H."/>
            <person name="Grimwood J."/>
            <person name="Jabbari K."/>
            <person name="Kuo A."/>
            <person name="Maheswari U."/>
            <person name="Martens C."/>
            <person name="Maumus F."/>
            <person name="Otillar R.P."/>
            <person name="Rayko E."/>
            <person name="Salamov A."/>
            <person name="Vandepoele K."/>
            <person name="Beszteri B."/>
            <person name="Gruber A."/>
            <person name="Heijde M."/>
            <person name="Katinka M."/>
            <person name="Mock T."/>
            <person name="Valentin K."/>
            <person name="Verret F."/>
            <person name="Berges J.A."/>
            <person name="Brownlee C."/>
            <person name="Cadoret J.P."/>
            <person name="Chiovitti A."/>
            <person name="Choi C.J."/>
            <person name="Coesel S."/>
            <person name="De Martino A."/>
            <person name="Detter J.C."/>
            <person name="Durkin C."/>
            <person name="Falciatore A."/>
            <person name="Fournet J."/>
            <person name="Haruta M."/>
            <person name="Huysman M.J."/>
            <person name="Jenkins B.D."/>
            <person name="Jiroutova K."/>
            <person name="Jorgensen R.E."/>
            <person name="Joubert Y."/>
            <person name="Kaplan A."/>
            <person name="Kroger N."/>
            <person name="Kroth P.G."/>
            <person name="La Roche J."/>
            <person name="Lindquist E."/>
            <person name="Lommer M."/>
            <person name="Martin-Jezequel V."/>
            <person name="Lopez P.J."/>
            <person name="Lucas S."/>
            <person name="Mangogna M."/>
            <person name="McGinnis K."/>
            <person name="Medlin L.K."/>
            <person name="Montsant A."/>
            <person name="Oudot-Le Secq M.P."/>
            <person name="Napoli C."/>
            <person name="Obornik M."/>
            <person name="Parker M.S."/>
            <person name="Petit J.L."/>
            <person name="Porcel B.M."/>
            <person name="Poulsen N."/>
            <person name="Robison M."/>
            <person name="Rychlewski L."/>
            <person name="Rynearson T.A."/>
            <person name="Schmutz J."/>
            <person name="Shapiro H."/>
            <person name="Siaut M."/>
            <person name="Stanley M."/>
            <person name="Sussman M.R."/>
            <person name="Taylor A.R."/>
            <person name="Vardi A."/>
            <person name="von Dassow P."/>
            <person name="Vyverman W."/>
            <person name="Willis A."/>
            <person name="Wyrwicz L.S."/>
            <person name="Rokhsar D.S."/>
            <person name="Weissenbach J."/>
            <person name="Armbrust E.V."/>
            <person name="Green B.R."/>
            <person name="Van de Peer Y."/>
            <person name="Grigoriev I.V."/>
        </authorList>
    </citation>
    <scope>NUCLEOTIDE SEQUENCE [LARGE SCALE GENOMIC DNA]</scope>
    <source>
        <strain evidence="2 3">CCMP1335</strain>
    </source>
</reference>
<gene>
    <name evidence="2" type="ORF">THAPSDRAFT_4460</name>
</gene>
<sequence>MLTPIPLPADDYDRCHTSYAALSSLHAATASFDATIDSLLSTTKQHERRVQSLELRVKRCREWIAQLKVLSQKKAEDTFEGNVDDLVCIVYSPATYEEAIKGIELNLFQLRGEISGGDGEGASLPSSLLQNDDYYSRILQTSASDEARSAANSAVRKALVHDAQTDDGEAIPSDAWLDQASTGIVGLSRSLKVAESQRRVPSLLGSLKGSTATGEIDSSYINELEYRGMLDSLSLNASSSSANIPGSLASLANFGEGGTGGDDDESVHSRMSALSVSSNVSASGRMTAGQRKRWHQQQKQLRIIKAGGTVQEGDDDMRTTSDTLGASLASPPTKAAANRSTSLSTPHSSVAARSQQSSTGSHPFLCEVLHDSFGIGNEPPRGLVDCSGYSARGTREGGTEFPTPSSVGDLVVFNTTRDSYGLAKRRATAMAKDVTTISFGREGANRM</sequence>
<dbReference type="HOGENOM" id="CLU_613256_0_0_1"/>
<evidence type="ECO:0000313" key="3">
    <source>
        <dbReference type="Proteomes" id="UP000001449"/>
    </source>
</evidence>
<keyword evidence="3" id="KW-1185">Reference proteome</keyword>
<dbReference type="AlphaFoldDB" id="B8BZC3"/>
<feature type="region of interest" description="Disordered" evidence="1">
    <location>
        <begin position="308"/>
        <end position="360"/>
    </location>
</feature>
<name>B8BZC3_THAPS</name>
<dbReference type="RefSeq" id="XP_002289320.1">
    <property type="nucleotide sequence ID" value="XM_002289284.1"/>
</dbReference>
<protein>
    <submittedName>
        <fullName evidence="2">Uncharacterized protein</fullName>
    </submittedName>
</protein>
<proteinExistence type="predicted"/>
<reference evidence="2 3" key="1">
    <citation type="journal article" date="2004" name="Science">
        <title>The genome of the diatom Thalassiosira pseudonana: ecology, evolution, and metabolism.</title>
        <authorList>
            <person name="Armbrust E.V."/>
            <person name="Berges J.A."/>
            <person name="Bowler C."/>
            <person name="Green B.R."/>
            <person name="Martinez D."/>
            <person name="Putnam N.H."/>
            <person name="Zhou S."/>
            <person name="Allen A.E."/>
            <person name="Apt K.E."/>
            <person name="Bechner M."/>
            <person name="Brzezinski M.A."/>
            <person name="Chaal B.K."/>
            <person name="Chiovitti A."/>
            <person name="Davis A.K."/>
            <person name="Demarest M.S."/>
            <person name="Detter J.C."/>
            <person name="Glavina T."/>
            <person name="Goodstein D."/>
            <person name="Hadi M.Z."/>
            <person name="Hellsten U."/>
            <person name="Hildebrand M."/>
            <person name="Jenkins B.D."/>
            <person name="Jurka J."/>
            <person name="Kapitonov V.V."/>
            <person name="Kroger N."/>
            <person name="Lau W.W."/>
            <person name="Lane T.W."/>
            <person name="Larimer F.W."/>
            <person name="Lippmeier J.C."/>
            <person name="Lucas S."/>
            <person name="Medina M."/>
            <person name="Montsant A."/>
            <person name="Obornik M."/>
            <person name="Parker M.S."/>
            <person name="Palenik B."/>
            <person name="Pazour G.J."/>
            <person name="Richardson P.M."/>
            <person name="Rynearson T.A."/>
            <person name="Saito M.A."/>
            <person name="Schwartz D.C."/>
            <person name="Thamatrakoln K."/>
            <person name="Valentin K."/>
            <person name="Vardi A."/>
            <person name="Wilkerson F.P."/>
            <person name="Rokhsar D.S."/>
        </authorList>
    </citation>
    <scope>NUCLEOTIDE SEQUENCE [LARGE SCALE GENOMIC DNA]</scope>
    <source>
        <strain evidence="2 3">CCMP1335</strain>
    </source>
</reference>
<evidence type="ECO:0000313" key="2">
    <source>
        <dbReference type="EMBL" id="EED92857.1"/>
    </source>
</evidence>
<organism evidence="2 3">
    <name type="scientific">Thalassiosira pseudonana</name>
    <name type="common">Marine diatom</name>
    <name type="synonym">Cyclotella nana</name>
    <dbReference type="NCBI Taxonomy" id="35128"/>
    <lineage>
        <taxon>Eukaryota</taxon>
        <taxon>Sar</taxon>
        <taxon>Stramenopiles</taxon>
        <taxon>Ochrophyta</taxon>
        <taxon>Bacillariophyta</taxon>
        <taxon>Coscinodiscophyceae</taxon>
        <taxon>Thalassiosirophycidae</taxon>
        <taxon>Thalassiosirales</taxon>
        <taxon>Thalassiosiraceae</taxon>
        <taxon>Thalassiosira</taxon>
    </lineage>
</organism>
<dbReference type="EMBL" id="CM000641">
    <property type="protein sequence ID" value="EED92857.1"/>
    <property type="molecule type" value="Genomic_DNA"/>
</dbReference>
<dbReference type="PaxDb" id="35128-Thaps4460"/>
<dbReference type="InParanoid" id="B8BZC3"/>
<accession>B8BZC3</accession>
<feature type="compositionally biased region" description="Polar residues" evidence="1">
    <location>
        <begin position="338"/>
        <end position="360"/>
    </location>
</feature>
<dbReference type="Proteomes" id="UP000001449">
    <property type="component" value="Chromosome 4"/>
</dbReference>
<evidence type="ECO:0000256" key="1">
    <source>
        <dbReference type="SAM" id="MobiDB-lite"/>
    </source>
</evidence>
<dbReference type="KEGG" id="tps:THAPSDRAFT_4460"/>